<gene>
    <name evidence="1" type="ORF">G3435_17445</name>
</gene>
<dbReference type="AlphaFoldDB" id="A0A6M0CUH9"/>
<name>A0A6M0CUH9_9PSED</name>
<sequence>MSLPLLAELPATLQPLVRRHAASLRAALTADHGPGLDGWTEQRWAEFARV</sequence>
<dbReference type="EMBL" id="JAAHBV010000387">
    <property type="protein sequence ID" value="NER61265.1"/>
    <property type="molecule type" value="Genomic_DNA"/>
</dbReference>
<evidence type="ECO:0008006" key="3">
    <source>
        <dbReference type="Google" id="ProtNLM"/>
    </source>
</evidence>
<proteinExistence type="predicted"/>
<organism evidence="1 2">
    <name type="scientific">Pseudomonas brassicae</name>
    <dbReference type="NCBI Taxonomy" id="2708063"/>
    <lineage>
        <taxon>Bacteria</taxon>
        <taxon>Pseudomonadati</taxon>
        <taxon>Pseudomonadota</taxon>
        <taxon>Gammaproteobacteria</taxon>
        <taxon>Pseudomonadales</taxon>
        <taxon>Pseudomonadaceae</taxon>
        <taxon>Pseudomonas</taxon>
    </lineage>
</organism>
<evidence type="ECO:0000313" key="1">
    <source>
        <dbReference type="EMBL" id="NER61265.1"/>
    </source>
</evidence>
<feature type="non-terminal residue" evidence="1">
    <location>
        <position position="50"/>
    </location>
</feature>
<protein>
    <recommendedName>
        <fullName evidence="3">Acyl-CoA dehydrogenase</fullName>
    </recommendedName>
</protein>
<reference evidence="1 2" key="1">
    <citation type="submission" date="2020-02" db="EMBL/GenBank/DDBJ databases">
        <title>Broccoli isolated Pseudomonas sp.</title>
        <authorList>
            <person name="Fujikawa T."/>
            <person name="Sawada H."/>
        </authorList>
    </citation>
    <scope>NUCLEOTIDE SEQUENCE [LARGE SCALE GENOMIC DNA]</scope>
    <source>
        <strain evidence="1 2">MAFF212428</strain>
    </source>
</reference>
<comment type="caution">
    <text evidence="1">The sequence shown here is derived from an EMBL/GenBank/DDBJ whole genome shotgun (WGS) entry which is preliminary data.</text>
</comment>
<evidence type="ECO:0000313" key="2">
    <source>
        <dbReference type="Proteomes" id="UP000480410"/>
    </source>
</evidence>
<dbReference type="Proteomes" id="UP000480410">
    <property type="component" value="Unassembled WGS sequence"/>
</dbReference>
<accession>A0A6M0CUH9</accession>